<reference evidence="1" key="1">
    <citation type="submission" date="2018-02" db="EMBL/GenBank/DDBJ databases">
        <title>Rhizophora mucronata_Transcriptome.</title>
        <authorList>
            <person name="Meera S.P."/>
            <person name="Sreeshan A."/>
            <person name="Augustine A."/>
        </authorList>
    </citation>
    <scope>NUCLEOTIDE SEQUENCE</scope>
    <source>
        <tissue evidence="1">Leaf</tissue>
    </source>
</reference>
<name>A0A2P2LQI5_RHIMU</name>
<protein>
    <submittedName>
        <fullName evidence="1">Uncharacterized protein MANES_01G042800</fullName>
    </submittedName>
</protein>
<sequence>MTVGKTSEQGLQKPIKTFHNITYSIFHVIIVGIINNTISTITITRNFSKTHIACFSHMILQILPGSRRRKSTNYNSIFRMM</sequence>
<organism evidence="1">
    <name type="scientific">Rhizophora mucronata</name>
    <name type="common">Asiatic mangrove</name>
    <dbReference type="NCBI Taxonomy" id="61149"/>
    <lineage>
        <taxon>Eukaryota</taxon>
        <taxon>Viridiplantae</taxon>
        <taxon>Streptophyta</taxon>
        <taxon>Embryophyta</taxon>
        <taxon>Tracheophyta</taxon>
        <taxon>Spermatophyta</taxon>
        <taxon>Magnoliopsida</taxon>
        <taxon>eudicotyledons</taxon>
        <taxon>Gunneridae</taxon>
        <taxon>Pentapetalae</taxon>
        <taxon>rosids</taxon>
        <taxon>fabids</taxon>
        <taxon>Malpighiales</taxon>
        <taxon>Rhizophoraceae</taxon>
        <taxon>Rhizophora</taxon>
    </lineage>
</organism>
<accession>A0A2P2LQI5</accession>
<proteinExistence type="predicted"/>
<dbReference type="EMBL" id="GGEC01039744">
    <property type="protein sequence ID" value="MBX20228.1"/>
    <property type="molecule type" value="Transcribed_RNA"/>
</dbReference>
<evidence type="ECO:0000313" key="1">
    <source>
        <dbReference type="EMBL" id="MBX20228.1"/>
    </source>
</evidence>
<dbReference type="AlphaFoldDB" id="A0A2P2LQI5"/>